<proteinExistence type="predicted"/>
<organism evidence="2 3">
    <name type="scientific">Microctonus aethiopoides</name>
    <dbReference type="NCBI Taxonomy" id="144406"/>
    <lineage>
        <taxon>Eukaryota</taxon>
        <taxon>Metazoa</taxon>
        <taxon>Ecdysozoa</taxon>
        <taxon>Arthropoda</taxon>
        <taxon>Hexapoda</taxon>
        <taxon>Insecta</taxon>
        <taxon>Pterygota</taxon>
        <taxon>Neoptera</taxon>
        <taxon>Endopterygota</taxon>
        <taxon>Hymenoptera</taxon>
        <taxon>Apocrita</taxon>
        <taxon>Ichneumonoidea</taxon>
        <taxon>Braconidae</taxon>
        <taxon>Euphorinae</taxon>
        <taxon>Microctonus</taxon>
    </lineage>
</organism>
<comment type="caution">
    <text evidence="2">The sequence shown here is derived from an EMBL/GenBank/DDBJ whole genome shotgun (WGS) entry which is preliminary data.</text>
</comment>
<dbReference type="EMBL" id="JAQQBS010000001">
    <property type="protein sequence ID" value="KAK0177294.1"/>
    <property type="molecule type" value="Genomic_DNA"/>
</dbReference>
<evidence type="ECO:0000313" key="2">
    <source>
        <dbReference type="EMBL" id="KAK0177294.1"/>
    </source>
</evidence>
<evidence type="ECO:0000256" key="1">
    <source>
        <dbReference type="SAM" id="MobiDB-lite"/>
    </source>
</evidence>
<dbReference type="Proteomes" id="UP001168990">
    <property type="component" value="Unassembled WGS sequence"/>
</dbReference>
<reference evidence="2" key="1">
    <citation type="journal article" date="2023" name="bioRxiv">
        <title>Scaffold-level genome assemblies of two parasitoid biocontrol wasps reveal the parthenogenesis mechanism and an associated novel virus.</title>
        <authorList>
            <person name="Inwood S."/>
            <person name="Skelly J."/>
            <person name="Guhlin J."/>
            <person name="Harrop T."/>
            <person name="Goldson S."/>
            <person name="Dearden P."/>
        </authorList>
    </citation>
    <scope>NUCLEOTIDE SEQUENCE</scope>
    <source>
        <strain evidence="2">Irish</strain>
        <tissue evidence="2">Whole body</tissue>
    </source>
</reference>
<name>A0AA39KXE2_9HYME</name>
<dbReference type="AlphaFoldDB" id="A0AA39KXE2"/>
<sequence>MFRKYALEPNAGLKICVLPPSMQPSDCIKVCIQDVGVRVPAELLRLSLSKHKKRQSCDRSEEHQSRFKHRFIQVFEIQCRNSRADKDNRMSIRLFGVHQKDKNFDSGWPGNPNIEPTVHAFTVLIRNYKKIQHFQSFRAGSRTRFGAGFSVGFEAGPNAESGTDSRAEFESGSRAGPYTSSGDGSYVGSLAGFKAGSCVDSCARIEAGAYSGSLAGSGPGSCAGSRAGIEDGAYVGSLVEFEPGSCAGSRAGIGAVSQADFPACFGAGSYAGSGTGSRIDIKK</sequence>
<feature type="region of interest" description="Disordered" evidence="1">
    <location>
        <begin position="156"/>
        <end position="176"/>
    </location>
</feature>
<dbReference type="SUPFAM" id="SSF51161">
    <property type="entry name" value="Trimeric LpxA-like enzymes"/>
    <property type="match status" value="1"/>
</dbReference>
<protein>
    <submittedName>
        <fullName evidence="2">Uncharacterized protein</fullName>
    </submittedName>
</protein>
<evidence type="ECO:0000313" key="3">
    <source>
        <dbReference type="Proteomes" id="UP001168990"/>
    </source>
</evidence>
<accession>A0AA39KXE2</accession>
<keyword evidence="3" id="KW-1185">Reference proteome</keyword>
<dbReference type="InterPro" id="IPR011004">
    <property type="entry name" value="Trimer_LpxA-like_sf"/>
</dbReference>
<reference evidence="2" key="2">
    <citation type="submission" date="2023-03" db="EMBL/GenBank/DDBJ databases">
        <authorList>
            <person name="Inwood S.N."/>
            <person name="Skelly J.G."/>
            <person name="Guhlin J."/>
            <person name="Harrop T.W.R."/>
            <person name="Goldson S.G."/>
            <person name="Dearden P.K."/>
        </authorList>
    </citation>
    <scope>NUCLEOTIDE SEQUENCE</scope>
    <source>
        <strain evidence="2">Irish</strain>
        <tissue evidence="2">Whole body</tissue>
    </source>
</reference>
<gene>
    <name evidence="2" type="ORF">PV328_001362</name>
</gene>